<dbReference type="EMBL" id="VSRR010042412">
    <property type="protein sequence ID" value="MPC76023.1"/>
    <property type="molecule type" value="Genomic_DNA"/>
</dbReference>
<gene>
    <name evidence="1" type="ORF">E2C01_070424</name>
</gene>
<dbReference type="AlphaFoldDB" id="A0A5B7I195"/>
<name>A0A5B7I195_PORTR</name>
<keyword evidence="2" id="KW-1185">Reference proteome</keyword>
<evidence type="ECO:0000313" key="2">
    <source>
        <dbReference type="Proteomes" id="UP000324222"/>
    </source>
</evidence>
<organism evidence="1 2">
    <name type="scientific">Portunus trituberculatus</name>
    <name type="common">Swimming crab</name>
    <name type="synonym">Neptunus trituberculatus</name>
    <dbReference type="NCBI Taxonomy" id="210409"/>
    <lineage>
        <taxon>Eukaryota</taxon>
        <taxon>Metazoa</taxon>
        <taxon>Ecdysozoa</taxon>
        <taxon>Arthropoda</taxon>
        <taxon>Crustacea</taxon>
        <taxon>Multicrustacea</taxon>
        <taxon>Malacostraca</taxon>
        <taxon>Eumalacostraca</taxon>
        <taxon>Eucarida</taxon>
        <taxon>Decapoda</taxon>
        <taxon>Pleocyemata</taxon>
        <taxon>Brachyura</taxon>
        <taxon>Eubrachyura</taxon>
        <taxon>Portunoidea</taxon>
        <taxon>Portunidae</taxon>
        <taxon>Portuninae</taxon>
        <taxon>Portunus</taxon>
    </lineage>
</organism>
<accession>A0A5B7I195</accession>
<sequence>MQADTSRVTLNTPAFKHDCCNVLSWETLNGLVPDWWWWRRVATRTYTHTQARVPGGASRGVGGRDSLIVTGEEAAELGGVMGTRLARTLHATPRLGGFTLPHLVFSFLHWSWV</sequence>
<comment type="caution">
    <text evidence="1">The sequence shown here is derived from an EMBL/GenBank/DDBJ whole genome shotgun (WGS) entry which is preliminary data.</text>
</comment>
<proteinExistence type="predicted"/>
<dbReference type="Proteomes" id="UP000324222">
    <property type="component" value="Unassembled WGS sequence"/>
</dbReference>
<reference evidence="1 2" key="1">
    <citation type="submission" date="2019-05" db="EMBL/GenBank/DDBJ databases">
        <title>Another draft genome of Portunus trituberculatus and its Hox gene families provides insights of decapod evolution.</title>
        <authorList>
            <person name="Jeong J.-H."/>
            <person name="Song I."/>
            <person name="Kim S."/>
            <person name="Choi T."/>
            <person name="Kim D."/>
            <person name="Ryu S."/>
            <person name="Kim W."/>
        </authorList>
    </citation>
    <scope>NUCLEOTIDE SEQUENCE [LARGE SCALE GENOMIC DNA]</scope>
    <source>
        <tissue evidence="1">Muscle</tissue>
    </source>
</reference>
<evidence type="ECO:0000313" key="1">
    <source>
        <dbReference type="EMBL" id="MPC76023.1"/>
    </source>
</evidence>
<protein>
    <submittedName>
        <fullName evidence="1">Uncharacterized protein</fullName>
    </submittedName>
</protein>